<dbReference type="EMBL" id="OBEK01000001">
    <property type="protein sequence ID" value="SNZ03356.1"/>
    <property type="molecule type" value="Genomic_DNA"/>
</dbReference>
<dbReference type="PANTHER" id="PTHR43465">
    <property type="entry name" value="DUF1680 DOMAIN PROTEIN (AFU_ORTHOLOGUE AFUA_1G08910)"/>
    <property type="match status" value="1"/>
</dbReference>
<dbReference type="InterPro" id="IPR049046">
    <property type="entry name" value="Beta-AFase-like_GH127_middle"/>
</dbReference>
<evidence type="ECO:0000259" key="3">
    <source>
        <dbReference type="Pfam" id="PF20737"/>
    </source>
</evidence>
<feature type="domain" description="Non-reducing end beta-L-arabinofuranosidase-like GH127 middle" evidence="2">
    <location>
        <begin position="442"/>
        <end position="536"/>
    </location>
</feature>
<evidence type="ECO:0008006" key="6">
    <source>
        <dbReference type="Google" id="ProtNLM"/>
    </source>
</evidence>
<dbReference type="InterPro" id="IPR008928">
    <property type="entry name" value="6-hairpin_glycosidase_sf"/>
</dbReference>
<protein>
    <recommendedName>
        <fullName evidence="6">Glycoside hydrolase family 127 protein</fullName>
    </recommendedName>
</protein>
<dbReference type="InterPro" id="IPR049174">
    <property type="entry name" value="Beta-AFase-like"/>
</dbReference>
<feature type="domain" description="Non-reducing end beta-L-arabinofuranosidase-like GH127 catalytic" evidence="1">
    <location>
        <begin position="14"/>
        <end position="432"/>
    </location>
</feature>
<proteinExistence type="predicted"/>
<evidence type="ECO:0000259" key="1">
    <source>
        <dbReference type="Pfam" id="PF07944"/>
    </source>
</evidence>
<dbReference type="AlphaFoldDB" id="A0A285N5T2"/>
<gene>
    <name evidence="4" type="ORF">SAMN05421503_0341</name>
</gene>
<evidence type="ECO:0000259" key="2">
    <source>
        <dbReference type="Pfam" id="PF20736"/>
    </source>
</evidence>
<name>A0A285N5T2_9BACI</name>
<dbReference type="GO" id="GO:0005975">
    <property type="term" value="P:carbohydrate metabolic process"/>
    <property type="evidence" value="ECO:0007669"/>
    <property type="project" value="InterPro"/>
</dbReference>
<organism evidence="4 5">
    <name type="scientific">Terribacillus aidingensis</name>
    <dbReference type="NCBI Taxonomy" id="586416"/>
    <lineage>
        <taxon>Bacteria</taxon>
        <taxon>Bacillati</taxon>
        <taxon>Bacillota</taxon>
        <taxon>Bacilli</taxon>
        <taxon>Bacillales</taxon>
        <taxon>Bacillaceae</taxon>
        <taxon>Terribacillus</taxon>
    </lineage>
</organism>
<dbReference type="Pfam" id="PF07944">
    <property type="entry name" value="Beta-AFase-like_GH127_cat"/>
    <property type="match status" value="1"/>
</dbReference>
<evidence type="ECO:0000313" key="5">
    <source>
        <dbReference type="Proteomes" id="UP000219356"/>
    </source>
</evidence>
<keyword evidence="5" id="KW-1185">Reference proteome</keyword>
<dbReference type="Pfam" id="PF20736">
    <property type="entry name" value="Glyco_hydro127M"/>
    <property type="match status" value="1"/>
</dbReference>
<dbReference type="InterPro" id="IPR012878">
    <property type="entry name" value="Beta-AFase-like_GH127_cat"/>
</dbReference>
<reference evidence="5" key="1">
    <citation type="submission" date="2017-09" db="EMBL/GenBank/DDBJ databases">
        <authorList>
            <person name="Varghese N."/>
            <person name="Submissions S."/>
        </authorList>
    </citation>
    <scope>NUCLEOTIDE SEQUENCE [LARGE SCALE GENOMIC DNA]</scope>
    <source>
        <strain evidence="5">CGMCC 1.8913</strain>
    </source>
</reference>
<dbReference type="SUPFAM" id="SSF48208">
    <property type="entry name" value="Six-hairpin glycosidases"/>
    <property type="match status" value="1"/>
</dbReference>
<accession>A0A285N5T2</accession>
<dbReference type="RefSeq" id="WP_245864541.1">
    <property type="nucleotide sequence ID" value="NZ_OBEK01000001.1"/>
</dbReference>
<evidence type="ECO:0000313" key="4">
    <source>
        <dbReference type="EMBL" id="SNZ03356.1"/>
    </source>
</evidence>
<sequence length="651" mass="74152">MSEPIQAGVEKSNNVTVTDVFWQTYKRIVAEQVIPYQWKALNDALPDTVPSHAIENFRIAAGEAEGEFFGAVFQDSDVAKWLETVAYSLRSFPDAELEKTADDVIALLGRAQAEDGYLNTYYMLVEPDYRWSNLRDNHELYCAGHLIEAAVAYYQTTGKRAFLDVMEKNVQLIQQVFGNEDNKLQGYPGHPELELALLRLYDVTGKQEHLDLAVYFIEQRGQQPHYFDIEKEKRQTLNRPKTWNDEHTNFGLGYAYMQAHKPVREQEEAVGHVVRAMYLYTAMADLAQRTEDKQLQKICDKLWEDVTRRKLYITAGLGSAVNGEAFTNAYDLPNDSMYCETCASIGLVFWAKKMLELSPDRKYADVLERAIYNGTISGMDLDGKRFFYVNPLEVNMYQAGRKDQEHVKQERQKWYACACCPPNLARMIASIEDYAYTTTGDTLYTHLYMAGSVKANIGKVPVKLTQTHQYPWDGKITITVETEGVFNLAFRIPEWSREAAASVNDEAIYVNDLQNGYLVLNRAWKAGDQIELLFPMPVERVYSNPKAGMNQGQVALQRGPVVYCLEETDNGANLAGIRLPRQAAFQTIYDRDFLNGVVTLEAEALRITGTENLYQTDVPKTTPRTIRAIPYFAWGNRGLGEMRIWVHEGVE</sequence>
<dbReference type="Pfam" id="PF20737">
    <property type="entry name" value="Glyco_hydro127C"/>
    <property type="match status" value="1"/>
</dbReference>
<dbReference type="PANTHER" id="PTHR43465:SF2">
    <property type="entry name" value="DUF1680 DOMAIN PROTEIN (AFU_ORTHOLOGUE AFUA_1G08910)"/>
    <property type="match status" value="1"/>
</dbReference>
<dbReference type="InterPro" id="IPR049049">
    <property type="entry name" value="Beta-AFase-like_GH127_C"/>
</dbReference>
<dbReference type="Proteomes" id="UP000219356">
    <property type="component" value="Unassembled WGS sequence"/>
</dbReference>
<feature type="domain" description="Non-reducing end beta-L-arabinofuranosidase-like GH127 C-terminal" evidence="3">
    <location>
        <begin position="538"/>
        <end position="646"/>
    </location>
</feature>